<dbReference type="PANTHER" id="PTHR42865:SF5">
    <property type="entry name" value="L-CYSTINE TRANSPORTER TCYP"/>
    <property type="match status" value="1"/>
</dbReference>
<dbReference type="PRINTS" id="PR00173">
    <property type="entry name" value="EDTRNSPORT"/>
</dbReference>
<feature type="transmembrane region" description="Helical" evidence="10">
    <location>
        <begin position="226"/>
        <end position="246"/>
    </location>
</feature>
<comment type="similarity">
    <text evidence="2">Belongs to the dicarboxylate/amino acid:cation symporter (DAACS) (TC 2.A.23) family.</text>
</comment>
<proteinExistence type="inferred from homology"/>
<protein>
    <recommendedName>
        <fullName evidence="3">L-cystine uptake protein TcyP</fullName>
    </recommendedName>
    <alternativeName>
        <fullName evidence="9">Transporter of cystine TcyP</fullName>
    </alternativeName>
</protein>
<evidence type="ECO:0000256" key="5">
    <source>
        <dbReference type="ARBA" id="ARBA00022692"/>
    </source>
</evidence>
<feature type="transmembrane region" description="Helical" evidence="10">
    <location>
        <begin position="36"/>
        <end position="53"/>
    </location>
</feature>
<comment type="caution">
    <text evidence="11">The sequence shown here is derived from an EMBL/GenBank/DDBJ whole genome shotgun (WGS) entry which is preliminary data.</text>
</comment>
<dbReference type="SUPFAM" id="SSF118215">
    <property type="entry name" value="Proton glutamate symport protein"/>
    <property type="match status" value="1"/>
</dbReference>
<evidence type="ECO:0000256" key="3">
    <source>
        <dbReference type="ARBA" id="ARBA00022031"/>
    </source>
</evidence>
<evidence type="ECO:0000256" key="7">
    <source>
        <dbReference type="ARBA" id="ARBA00022989"/>
    </source>
</evidence>
<organism evidence="11 12">
    <name type="scientific">Listeria floridensis FSL S10-1187</name>
    <dbReference type="NCBI Taxonomy" id="1265817"/>
    <lineage>
        <taxon>Bacteria</taxon>
        <taxon>Bacillati</taxon>
        <taxon>Bacillota</taxon>
        <taxon>Bacilli</taxon>
        <taxon>Bacillales</taxon>
        <taxon>Listeriaceae</taxon>
        <taxon>Listeria</taxon>
    </lineage>
</organism>
<keyword evidence="12" id="KW-1185">Reference proteome</keyword>
<feature type="transmembrane region" description="Helical" evidence="10">
    <location>
        <begin position="371"/>
        <end position="389"/>
    </location>
</feature>
<gene>
    <name evidence="11" type="ORF">MFLO_05230</name>
</gene>
<keyword evidence="5 10" id="KW-0812">Transmembrane</keyword>
<dbReference type="Gene3D" id="1.10.3860.10">
    <property type="entry name" value="Sodium:dicarboxylate symporter"/>
    <property type="match status" value="1"/>
</dbReference>
<feature type="transmembrane region" description="Helical" evidence="10">
    <location>
        <begin position="395"/>
        <end position="417"/>
    </location>
</feature>
<reference evidence="11 12" key="1">
    <citation type="journal article" date="2014" name="Int. J. Syst. Evol. Microbiol.">
        <title>Listeria floridensis sp. nov., Listeria aquatica sp. nov., Listeria cornellensis sp. nov., Listeria riparia sp. nov. and Listeria grandensis sp. nov., from agricultural and natural environments.</title>
        <authorList>
            <person name="den Bakker H.C."/>
            <person name="Warchocki S."/>
            <person name="Wright E.M."/>
            <person name="Allred A.F."/>
            <person name="Ahlstrom C."/>
            <person name="Manuel C.S."/>
            <person name="Stasiewicz M.J."/>
            <person name="Burrell A."/>
            <person name="Roof S."/>
            <person name="Strawn L."/>
            <person name="Fortes E.D."/>
            <person name="Nightingale K.K."/>
            <person name="Kephart D."/>
            <person name="Wiedmann M."/>
        </authorList>
    </citation>
    <scope>NUCLEOTIDE SEQUENCE [LARGE SCALE GENOMIC DNA]</scope>
    <source>
        <strain evidence="11 12">FSL S10-1187</strain>
    </source>
</reference>
<dbReference type="Pfam" id="PF00375">
    <property type="entry name" value="SDF"/>
    <property type="match status" value="1"/>
</dbReference>
<dbReference type="EMBL" id="AODF01000008">
    <property type="protein sequence ID" value="EUJ32991.1"/>
    <property type="molecule type" value="Genomic_DNA"/>
</dbReference>
<evidence type="ECO:0000256" key="2">
    <source>
        <dbReference type="ARBA" id="ARBA00006148"/>
    </source>
</evidence>
<evidence type="ECO:0000256" key="1">
    <source>
        <dbReference type="ARBA" id="ARBA00004141"/>
    </source>
</evidence>
<dbReference type="PANTHER" id="PTHR42865">
    <property type="entry name" value="PROTON/GLUTAMATE-ASPARTATE SYMPORTER"/>
    <property type="match status" value="1"/>
</dbReference>
<feature type="transmembrane region" description="Helical" evidence="10">
    <location>
        <begin position="185"/>
        <end position="205"/>
    </location>
</feature>
<keyword evidence="6" id="KW-0029">Amino-acid transport</keyword>
<dbReference type="InterPro" id="IPR001991">
    <property type="entry name" value="Na-dicarboxylate_symporter"/>
</dbReference>
<comment type="subcellular location">
    <subcellularLocation>
        <location evidence="1">Membrane</location>
        <topology evidence="1">Multi-pass membrane protein</topology>
    </subcellularLocation>
</comment>
<evidence type="ECO:0000313" key="12">
    <source>
        <dbReference type="Proteomes" id="UP000019249"/>
    </source>
</evidence>
<accession>A0ABP3AZI3</accession>
<dbReference type="InterPro" id="IPR036458">
    <property type="entry name" value="Na:dicarbo_symporter_sf"/>
</dbReference>
<feature type="transmembrane region" description="Helical" evidence="10">
    <location>
        <begin position="266"/>
        <end position="288"/>
    </location>
</feature>
<sequence length="458" mass="48167">MLNTSFVILNLVVAVIIIGLFIFLQKRHVSFSKRVLLALAVGILSGFVLQWIFGINSTVTKQTTEWLSIIGGGYVKLLQMIAMPLIFVSIVAAFTRLELKTNIAKVGIWIIGTLLVTATIAAFIGIGSALLFHLNADNISQGTLELNRASELQSGLKEMGDATFASRILELFPANPFLDLTGARATSTIAVVIFSAFIGIAFLGVKRKQPKEAALFARAVDAIYAIVLRIVKLILRLTPYGVFAIMTNTVATSDAGAILKLGNFVLASYAALIAMFIIHLLIVAFTGVSPATYLREALPVLTFAFTSRTSAGSLPMNIEAQKRLGVPSGIANFAASFGLSIGQNGCAAIYPAMLAIMIAPTVGIDPTSISFILTVVGVVAISSFGVAGVGGGATFAAIIVLSTLNLPVGLAGVLISIEPLIDMGRTALNVSDSMVSGVVTSKATKTLEKETKQREATA</sequence>
<evidence type="ECO:0000313" key="11">
    <source>
        <dbReference type="EMBL" id="EUJ32991.1"/>
    </source>
</evidence>
<feature type="transmembrane region" description="Helical" evidence="10">
    <location>
        <begin position="6"/>
        <end position="24"/>
    </location>
</feature>
<evidence type="ECO:0000256" key="9">
    <source>
        <dbReference type="ARBA" id="ARBA00031293"/>
    </source>
</evidence>
<keyword evidence="7 10" id="KW-1133">Transmembrane helix</keyword>
<keyword evidence="8 10" id="KW-0472">Membrane</keyword>
<evidence type="ECO:0000256" key="10">
    <source>
        <dbReference type="SAM" id="Phobius"/>
    </source>
</evidence>
<keyword evidence="4" id="KW-0813">Transport</keyword>
<evidence type="ECO:0000256" key="8">
    <source>
        <dbReference type="ARBA" id="ARBA00023136"/>
    </source>
</evidence>
<evidence type="ECO:0000256" key="6">
    <source>
        <dbReference type="ARBA" id="ARBA00022970"/>
    </source>
</evidence>
<dbReference type="Proteomes" id="UP000019249">
    <property type="component" value="Unassembled WGS sequence"/>
</dbReference>
<feature type="transmembrane region" description="Helical" evidence="10">
    <location>
        <begin position="106"/>
        <end position="132"/>
    </location>
</feature>
<evidence type="ECO:0000256" key="4">
    <source>
        <dbReference type="ARBA" id="ARBA00022448"/>
    </source>
</evidence>
<feature type="transmembrane region" description="Helical" evidence="10">
    <location>
        <begin position="73"/>
        <end position="94"/>
    </location>
</feature>
<name>A0ABP3AZI3_9LIST</name>